<comment type="caution">
    <text evidence="1">The sequence shown here is derived from an EMBL/GenBank/DDBJ whole genome shotgun (WGS) entry which is preliminary data.</text>
</comment>
<reference evidence="1 2" key="1">
    <citation type="submission" date="2019-04" db="EMBL/GenBank/DDBJ databases">
        <title>The sequence and de novo assembly of Takifugu bimaculatus genome using PacBio and Hi-C technologies.</title>
        <authorList>
            <person name="Xu P."/>
            <person name="Liu B."/>
            <person name="Zhou Z."/>
        </authorList>
    </citation>
    <scope>NUCLEOTIDE SEQUENCE [LARGE SCALE GENOMIC DNA]</scope>
    <source>
        <strain evidence="1">TB-2018</strain>
        <tissue evidence="1">Muscle</tissue>
    </source>
</reference>
<dbReference type="Proteomes" id="UP000516260">
    <property type="component" value="Chromosome 21"/>
</dbReference>
<evidence type="ECO:0000313" key="2">
    <source>
        <dbReference type="Proteomes" id="UP000516260"/>
    </source>
</evidence>
<protein>
    <submittedName>
        <fullName evidence="1">Uncharacterized protein</fullName>
    </submittedName>
</protein>
<gene>
    <name evidence="1" type="ORF">fugu_019374</name>
</gene>
<evidence type="ECO:0000313" key="1">
    <source>
        <dbReference type="EMBL" id="TNM92362.1"/>
    </source>
</evidence>
<accession>A0A4Z2BKB0</accession>
<keyword evidence="2" id="KW-1185">Reference proteome</keyword>
<proteinExistence type="predicted"/>
<name>A0A4Z2BKB0_9TELE</name>
<dbReference type="AlphaFoldDB" id="A0A4Z2BKB0"/>
<sequence length="126" mass="14485">MLLPSPRELKHLPLNPLISFHLLSRRFFTDVRRKHHRSHFLTQQLLRLPARAHTLFGSLCSSGSGPADLARQQVRDWKDERAININSPPRPPFCVLKYLIILGRLRCSVGRARADPFYKTTPVPAQ</sequence>
<dbReference type="EMBL" id="SWLE01000014">
    <property type="protein sequence ID" value="TNM92362.1"/>
    <property type="molecule type" value="Genomic_DNA"/>
</dbReference>
<organism evidence="1 2">
    <name type="scientific">Takifugu bimaculatus</name>
    <dbReference type="NCBI Taxonomy" id="433685"/>
    <lineage>
        <taxon>Eukaryota</taxon>
        <taxon>Metazoa</taxon>
        <taxon>Chordata</taxon>
        <taxon>Craniata</taxon>
        <taxon>Vertebrata</taxon>
        <taxon>Euteleostomi</taxon>
        <taxon>Actinopterygii</taxon>
        <taxon>Neopterygii</taxon>
        <taxon>Teleostei</taxon>
        <taxon>Neoteleostei</taxon>
        <taxon>Acanthomorphata</taxon>
        <taxon>Eupercaria</taxon>
        <taxon>Tetraodontiformes</taxon>
        <taxon>Tetradontoidea</taxon>
        <taxon>Tetraodontidae</taxon>
        <taxon>Takifugu</taxon>
    </lineage>
</organism>